<reference evidence="14 15" key="1">
    <citation type="submission" date="2019-09" db="EMBL/GenBank/DDBJ databases">
        <title>Bird 10,000 Genomes (B10K) Project - Family phase.</title>
        <authorList>
            <person name="Zhang G."/>
        </authorList>
    </citation>
    <scope>NUCLEOTIDE SEQUENCE [LARGE SCALE GENOMIC DNA]</scope>
    <source>
        <strain evidence="14">B10K-DU-005-73</strain>
        <tissue evidence="14">Liver</tissue>
    </source>
</reference>
<evidence type="ECO:0000256" key="5">
    <source>
        <dbReference type="ARBA" id="ARBA00022574"/>
    </source>
</evidence>
<feature type="domain" description="MABP1/WDR62 first WD40" evidence="11">
    <location>
        <begin position="53"/>
        <end position="386"/>
    </location>
</feature>
<dbReference type="GO" id="GO:0005737">
    <property type="term" value="C:cytoplasm"/>
    <property type="evidence" value="ECO:0007669"/>
    <property type="project" value="TreeGrafter"/>
</dbReference>
<evidence type="ECO:0000313" key="15">
    <source>
        <dbReference type="Proteomes" id="UP000541811"/>
    </source>
</evidence>
<dbReference type="InterPro" id="IPR001680">
    <property type="entry name" value="WD40_rpt"/>
</dbReference>
<dbReference type="GO" id="GO:0046330">
    <property type="term" value="P:positive regulation of JNK cascade"/>
    <property type="evidence" value="ECO:0007669"/>
    <property type="project" value="TreeGrafter"/>
</dbReference>
<evidence type="ECO:0000259" key="12">
    <source>
        <dbReference type="Pfam" id="PF24782"/>
    </source>
</evidence>
<proteinExistence type="predicted"/>
<dbReference type="Pfam" id="PF24780">
    <property type="entry name" value="WD40_MABP1-WDR62_1st"/>
    <property type="match status" value="1"/>
</dbReference>
<dbReference type="InterPro" id="IPR056161">
    <property type="entry name" value="WD40_MABP1-WDR62_1st"/>
</dbReference>
<name>A0A7L0HKX3_AREIN</name>
<keyword evidence="5 9" id="KW-0853">WD repeat</keyword>
<evidence type="ECO:0000313" key="14">
    <source>
        <dbReference type="EMBL" id="NXK20707.1"/>
    </source>
</evidence>
<evidence type="ECO:0000256" key="4">
    <source>
        <dbReference type="ARBA" id="ARBA00022553"/>
    </source>
</evidence>
<dbReference type="FunFam" id="2.130.10.10:FF:000046">
    <property type="entry name" value="WD repeat-containing protein 62 isoform 1"/>
    <property type="match status" value="1"/>
</dbReference>
<feature type="domain" description="MABP1/WDR62 second WD40" evidence="12">
    <location>
        <begin position="392"/>
        <end position="735"/>
    </location>
</feature>
<dbReference type="Proteomes" id="UP000541811">
    <property type="component" value="Unassembled WGS sequence"/>
</dbReference>
<accession>A0A7L0HKX3</accession>
<keyword evidence="15" id="KW-1185">Reference proteome</keyword>
<feature type="compositionally biased region" description="Low complexity" evidence="10">
    <location>
        <begin position="882"/>
        <end position="898"/>
    </location>
</feature>
<dbReference type="GO" id="GO:0000922">
    <property type="term" value="C:spindle pole"/>
    <property type="evidence" value="ECO:0007669"/>
    <property type="project" value="UniProtKB-SubCell"/>
</dbReference>
<dbReference type="PANTHER" id="PTHR44813">
    <property type="entry name" value="MITOGEN-ACTIVATED PROTEIN KINASE-BINDING PROTEIN 1"/>
    <property type="match status" value="1"/>
</dbReference>
<keyword evidence="7" id="KW-0206">Cytoskeleton</keyword>
<feature type="region of interest" description="Disordered" evidence="10">
    <location>
        <begin position="1117"/>
        <end position="1147"/>
    </location>
</feature>
<feature type="compositionally biased region" description="Acidic residues" evidence="10">
    <location>
        <begin position="1034"/>
        <end position="1045"/>
    </location>
</feature>
<dbReference type="GO" id="GO:0005634">
    <property type="term" value="C:nucleus"/>
    <property type="evidence" value="ECO:0007669"/>
    <property type="project" value="UniProtKB-SubCell"/>
</dbReference>
<feature type="repeat" description="WD" evidence="9">
    <location>
        <begin position="702"/>
        <end position="743"/>
    </location>
</feature>
<dbReference type="FunFam" id="2.130.10.10:FF:000091">
    <property type="entry name" value="mitogen-activated protein kinase-binding protein 1 isoform X1"/>
    <property type="match status" value="1"/>
</dbReference>
<dbReference type="InterPro" id="IPR056364">
    <property type="entry name" value="WDR62-MABP1_CC"/>
</dbReference>
<feature type="region of interest" description="Disordered" evidence="10">
    <location>
        <begin position="1322"/>
        <end position="1415"/>
    </location>
</feature>
<feature type="repeat" description="WD" evidence="9">
    <location>
        <begin position="414"/>
        <end position="436"/>
    </location>
</feature>
<dbReference type="SUPFAM" id="SSF50978">
    <property type="entry name" value="WD40 repeat-like"/>
    <property type="match status" value="2"/>
</dbReference>
<comment type="caution">
    <text evidence="14">The sequence shown here is derived from an EMBL/GenBank/DDBJ whole genome shotgun (WGS) entry which is preliminary data.</text>
</comment>
<keyword evidence="6" id="KW-0677">Repeat</keyword>
<protein>
    <submittedName>
        <fullName evidence="14">MABP1 protein</fullName>
    </submittedName>
</protein>
<dbReference type="FunFam" id="2.130.10.10:FF:000124">
    <property type="entry name" value="WD repeat-containing protein 62 isoform 1"/>
    <property type="match status" value="1"/>
</dbReference>
<evidence type="ECO:0000259" key="11">
    <source>
        <dbReference type="Pfam" id="PF24780"/>
    </source>
</evidence>
<evidence type="ECO:0000256" key="3">
    <source>
        <dbReference type="ARBA" id="ARBA00022490"/>
    </source>
</evidence>
<evidence type="ECO:0000256" key="6">
    <source>
        <dbReference type="ARBA" id="ARBA00022737"/>
    </source>
</evidence>
<dbReference type="GO" id="GO:0043124">
    <property type="term" value="P:negative regulation of canonical NF-kappaB signal transduction"/>
    <property type="evidence" value="ECO:0007669"/>
    <property type="project" value="TreeGrafter"/>
</dbReference>
<dbReference type="InterPro" id="IPR056162">
    <property type="entry name" value="WD40_MABP1-WDR62_2nd"/>
</dbReference>
<keyword evidence="8" id="KW-0539">Nucleus</keyword>
<dbReference type="Pfam" id="PF24795">
    <property type="entry name" value="WDR62-MABP1_CC"/>
    <property type="match status" value="1"/>
</dbReference>
<feature type="region of interest" description="Disordered" evidence="10">
    <location>
        <begin position="777"/>
        <end position="799"/>
    </location>
</feature>
<feature type="non-terminal residue" evidence="14">
    <location>
        <position position="1599"/>
    </location>
</feature>
<gene>
    <name evidence="14" type="primary">Mapkbp1</name>
    <name evidence="14" type="ORF">AREINT_R00163</name>
</gene>
<dbReference type="InterPro" id="IPR055292">
    <property type="entry name" value="MABP1"/>
</dbReference>
<keyword evidence="4" id="KW-0597">Phosphoprotein</keyword>
<evidence type="ECO:0000256" key="9">
    <source>
        <dbReference type="PROSITE-ProRule" id="PRU00221"/>
    </source>
</evidence>
<evidence type="ECO:0000256" key="1">
    <source>
        <dbReference type="ARBA" id="ARBA00004123"/>
    </source>
</evidence>
<feature type="compositionally biased region" description="Polar residues" evidence="10">
    <location>
        <begin position="1334"/>
        <end position="1353"/>
    </location>
</feature>
<dbReference type="PROSITE" id="PS50294">
    <property type="entry name" value="WD_REPEATS_REGION"/>
    <property type="match status" value="1"/>
</dbReference>
<feature type="non-terminal residue" evidence="14">
    <location>
        <position position="1"/>
    </location>
</feature>
<dbReference type="PROSITE" id="PS50082">
    <property type="entry name" value="WD_REPEATS_2"/>
    <property type="match status" value="2"/>
</dbReference>
<feature type="region of interest" description="Disordered" evidence="10">
    <location>
        <begin position="987"/>
        <end position="1058"/>
    </location>
</feature>
<dbReference type="InterPro" id="IPR036322">
    <property type="entry name" value="WD40_repeat_dom_sf"/>
</dbReference>
<dbReference type="Gene3D" id="2.130.10.10">
    <property type="entry name" value="YVTN repeat-like/Quinoprotein amine dehydrogenase"/>
    <property type="match status" value="4"/>
</dbReference>
<feature type="region of interest" description="Disordered" evidence="10">
    <location>
        <begin position="1547"/>
        <end position="1573"/>
    </location>
</feature>
<evidence type="ECO:0000259" key="13">
    <source>
        <dbReference type="Pfam" id="PF24795"/>
    </source>
</evidence>
<dbReference type="PANTHER" id="PTHR44813:SF1">
    <property type="entry name" value="MITOGEN-ACTIVATED PROTEIN KINASE-BINDING PROTEIN 1"/>
    <property type="match status" value="1"/>
</dbReference>
<evidence type="ECO:0000256" key="2">
    <source>
        <dbReference type="ARBA" id="ARBA00004647"/>
    </source>
</evidence>
<feature type="compositionally biased region" description="Acidic residues" evidence="10">
    <location>
        <begin position="789"/>
        <end position="799"/>
    </location>
</feature>
<dbReference type="EMBL" id="VXAK01010005">
    <property type="protein sequence ID" value="NXK20707.1"/>
    <property type="molecule type" value="Genomic_DNA"/>
</dbReference>
<keyword evidence="3" id="KW-0963">Cytoplasm</keyword>
<feature type="region of interest" description="Disordered" evidence="10">
    <location>
        <begin position="882"/>
        <end position="905"/>
    </location>
</feature>
<dbReference type="InterPro" id="IPR015943">
    <property type="entry name" value="WD40/YVTN_repeat-like_dom_sf"/>
</dbReference>
<evidence type="ECO:0000256" key="8">
    <source>
        <dbReference type="ARBA" id="ARBA00023242"/>
    </source>
</evidence>
<dbReference type="SMART" id="SM00320">
    <property type="entry name" value="WD40"/>
    <property type="match status" value="12"/>
</dbReference>
<comment type="subcellular location">
    <subcellularLocation>
        <location evidence="2">Cytoplasm</location>
        <location evidence="2">Cytoskeleton</location>
        <location evidence="2">Spindle pole</location>
    </subcellularLocation>
    <subcellularLocation>
        <location evidence="1">Nucleus</location>
    </subcellularLocation>
</comment>
<evidence type="ECO:0000256" key="7">
    <source>
        <dbReference type="ARBA" id="ARBA00023212"/>
    </source>
</evidence>
<feature type="domain" description="MABP1/WRD62 coiled-coil" evidence="13">
    <location>
        <begin position="1478"/>
        <end position="1593"/>
    </location>
</feature>
<evidence type="ECO:0000256" key="10">
    <source>
        <dbReference type="SAM" id="MobiDB-lite"/>
    </source>
</evidence>
<organism evidence="14 15">
    <name type="scientific">Arenaria interpres</name>
    <name type="common">Ruddy turnstone</name>
    <name type="synonym">Tringa interpres</name>
    <dbReference type="NCBI Taxonomy" id="54971"/>
    <lineage>
        <taxon>Eukaryota</taxon>
        <taxon>Metazoa</taxon>
        <taxon>Chordata</taxon>
        <taxon>Craniata</taxon>
        <taxon>Vertebrata</taxon>
        <taxon>Euteleostomi</taxon>
        <taxon>Archelosauria</taxon>
        <taxon>Archosauria</taxon>
        <taxon>Dinosauria</taxon>
        <taxon>Saurischia</taxon>
        <taxon>Theropoda</taxon>
        <taxon>Coelurosauria</taxon>
        <taxon>Aves</taxon>
        <taxon>Neognathae</taxon>
        <taxon>Neoaves</taxon>
        <taxon>Charadriiformes</taxon>
        <taxon>Scolopacidae</taxon>
        <taxon>Arenaria</taxon>
    </lineage>
</organism>
<dbReference type="Pfam" id="PF24782">
    <property type="entry name" value="WD40_MABP1-WDR62_2nd"/>
    <property type="match status" value="1"/>
</dbReference>
<sequence length="1599" mass="175876">MSVEGSTITSRIKNLLRSPSIKLRRSKPGNKREDIGSKVTLEKVLGITVSGGRGLACDPRTGLVAYPAGCVVVLFNPRKNKQHHILNSSRKTITALAFSPDGKYLVTGESGHMPAVRVWDVAERTQVAELQEHKYGVACVAFSPSSKYIVSVGYQHDMIVNVWSWKKNIVVAANKVSSKVTAVSFSEDCSYFVTAGNRHIKFWYLDDSKTSKVNATVPLLGRSGLLGELRNNFFADVACGRGKKADSTFCITSSGLLCEFNEKRLLDKWVELRNTDSFTTTVANCISVNHDYIFCGCADGTVRIFNPLNLHFVTTLPKPHFLGTDIASVTDASRLFSGMADAKYPDTIALTFDPTNQWLSCVYNDHSLYVWDVKDPKKVGKVYSALYHSSCVWNIEMYPEVKDNNQSCLPPGSFITCSSDNTIRLWNTESSNIHGTALHRNILSNDLMKIIYVDDNTQVLLDTDYNSAGSADKADAQVMDTKVGIRTVCVSPSGEHLASGDRIGTLRIYELQSLREMLKVEAHDSEILCLEYSKPDTGLKLLASASRDRLIHVLDAGKDYSLQQTLDEHSSSITAVKFAANDGKVRMISCGADKSIYFRTAQKTGEGVQFTRTHHIVRKTTLYDMDVDPSWKYAAIGCQDRNIRVFNISSGKQKKLYKGSQGEDGTLIKVQTDPSGLYIATSCSDKNLSIFDFYSGECVATMYGHSEIVTGMKFSNDCKHLISVSGDSCIFIWRLSSEMTINMRQRLSDMKQRGKQAEKSPPHKTAGLMRHESISALSSVPALSSDSDKDGEDEGNDEDELRGLQSFHLQSNCSTERDSDPDLTLSRSLSHWEMRRAKEIAAIQRSEAPMSKMPRQRGRWSQPTSNIEMTVKSMLDLRQLESFSVSRSPSRDSLSQNSNGDDREEQADLPVHINKVGSSVPPQENRSCVRPQVIRLVSCEEGIFSQELEPSESEECVIYPEQDEIHPTDSSSEFQVKALPHGKLSRGYHSNGCPDKHSPDSACSVDYSSSRLSSPDHPNEDSESTEPLSVDGVSDLEGEEGEEDVGTTMTEGEIPRTPDQEKFLKQHFGSLGSTDGKGGSCRNLERTENLSISSRFLSQSPALRQLSLSSSNLILDSKPIEPPTQTNRLTPDLLKNGSDHPGDALENGQLLESVNSNRTVYVQKKRRSALEASRLGMAPGRVIASFPEGPVNAVMRKAQSVHDLVHEDKGPGVISSVKQRPQTLLVVEKDPRPNNCRVLSASMLKMDGSGALLAKDVRAAKSKSYMNPTTSFRAKMSRSVSVGENLYLGYSAEMLTDGRTSPPVAEKTHKLASSNRAHLILDIPKPLPDRPTLASFSPTTKPKTLLEPQSPQSPAGACKKKPSFPEVRASKRENQSAGSPVSGKEISTGLAKESPVESPVSRTGCQDEPGVTNPKLRELSEGRHLRSPEGTLPRCRERITGIACVLDNQPGLCPLDPIRPRSPTSIAASAQVSESCISVEQCEHVVSELQDSMRKALHLYRMVLNDTESSTDKDKIAGLLTETFSSMKKELDSLKDEEELPKVKEVLAKPQDTTSPPSEGCGANLPSPKSLGDEQTLALLEQYSELLLQAVERRMDKKL</sequence>